<dbReference type="GO" id="GO:0004252">
    <property type="term" value="F:serine-type endopeptidase activity"/>
    <property type="evidence" value="ECO:0007669"/>
    <property type="project" value="UniProtKB-UniRule"/>
</dbReference>
<dbReference type="Pfam" id="PF00082">
    <property type="entry name" value="Peptidase_S8"/>
    <property type="match status" value="1"/>
</dbReference>
<accession>A0A1G4S8A9</accession>
<dbReference type="InterPro" id="IPR023827">
    <property type="entry name" value="Peptidase_S8_Asp-AS"/>
</dbReference>
<dbReference type="InterPro" id="IPR036852">
    <property type="entry name" value="Peptidase_S8/S53_dom_sf"/>
</dbReference>
<evidence type="ECO:0000256" key="2">
    <source>
        <dbReference type="ARBA" id="ARBA00022670"/>
    </source>
</evidence>
<dbReference type="EMBL" id="FMTT01000023">
    <property type="protein sequence ID" value="SCW64619.1"/>
    <property type="molecule type" value="Genomic_DNA"/>
</dbReference>
<protein>
    <submittedName>
        <fullName evidence="7">Subtilase family protein</fullName>
    </submittedName>
</protein>
<gene>
    <name evidence="7" type="ORF">SAMN04487970_102366</name>
</gene>
<keyword evidence="4 5" id="KW-0720">Serine protease</keyword>
<keyword evidence="3 5" id="KW-0378">Hydrolase</keyword>
<feature type="domain" description="Peptidase S8/S53" evidence="6">
    <location>
        <begin position="16"/>
        <end position="251"/>
    </location>
</feature>
<proteinExistence type="inferred from homology"/>
<dbReference type="InterPro" id="IPR050131">
    <property type="entry name" value="Peptidase_S8_subtilisin-like"/>
</dbReference>
<evidence type="ECO:0000256" key="4">
    <source>
        <dbReference type="ARBA" id="ARBA00022825"/>
    </source>
</evidence>
<dbReference type="SUPFAM" id="SSF52743">
    <property type="entry name" value="Subtilisin-like"/>
    <property type="match status" value="1"/>
</dbReference>
<dbReference type="PRINTS" id="PR00723">
    <property type="entry name" value="SUBTILISIN"/>
</dbReference>
<reference evidence="8" key="1">
    <citation type="submission" date="2016-10" db="EMBL/GenBank/DDBJ databases">
        <authorList>
            <person name="Varghese N."/>
            <person name="Submissions S."/>
        </authorList>
    </citation>
    <scope>NUCLEOTIDE SEQUENCE [LARGE SCALE GENOMIC DNA]</scope>
    <source>
        <strain evidence="8">CGMCC 1.8946</strain>
    </source>
</reference>
<dbReference type="AlphaFoldDB" id="A0A1G4S8A9"/>
<name>A0A1G4S8A9_9BACL</name>
<feature type="active site" description="Charge relay system" evidence="5">
    <location>
        <position position="58"/>
    </location>
</feature>
<dbReference type="Gene3D" id="3.40.50.200">
    <property type="entry name" value="Peptidase S8/S53 domain"/>
    <property type="match status" value="1"/>
</dbReference>
<evidence type="ECO:0000313" key="7">
    <source>
        <dbReference type="EMBL" id="SCW64619.1"/>
    </source>
</evidence>
<dbReference type="RefSeq" id="WP_281180374.1">
    <property type="nucleotide sequence ID" value="NZ_FMTT01000023.1"/>
</dbReference>
<dbReference type="InterPro" id="IPR015500">
    <property type="entry name" value="Peptidase_S8_subtilisin-rel"/>
</dbReference>
<evidence type="ECO:0000313" key="8">
    <source>
        <dbReference type="Proteomes" id="UP000198601"/>
    </source>
</evidence>
<comment type="similarity">
    <text evidence="1 5">Belongs to the peptidase S8 family.</text>
</comment>
<evidence type="ECO:0000256" key="5">
    <source>
        <dbReference type="PROSITE-ProRule" id="PRU01240"/>
    </source>
</evidence>
<dbReference type="Proteomes" id="UP000198601">
    <property type="component" value="Unassembled WGS sequence"/>
</dbReference>
<sequence length="281" mass="29892">MSLFHPPVPPLGSAEATVVAVVDSGISPDRLDRIDAVLPGVDLSGEGRCRGMNDEALHGTAVAATIIRYAPNAKLVPVKIMNRRGVLSAPALIETAFDWIIEHRAALGIGVICAAFADSSHHATDERFHDTTLQRQIAALREAGVLTVTAAGNWYPEHRGRSLYGMAWPAILRETVSVGALHTQEEGVRLASASQRLPFSSDTCCGTTVFTVPGDPGETSGAAAVIAGCFAALRPLFPQASVTALVDRLLSARREVRDEYGMVWPTIDPGDLLEANWHGQA</sequence>
<evidence type="ECO:0000256" key="3">
    <source>
        <dbReference type="ARBA" id="ARBA00022801"/>
    </source>
</evidence>
<feature type="active site" description="Charge relay system" evidence="5">
    <location>
        <position position="23"/>
    </location>
</feature>
<dbReference type="PROSITE" id="PS51892">
    <property type="entry name" value="SUBTILASE"/>
    <property type="match status" value="1"/>
</dbReference>
<dbReference type="STRING" id="624147.SAMN04487970_102366"/>
<keyword evidence="8" id="KW-1185">Reference proteome</keyword>
<dbReference type="PROSITE" id="PS00136">
    <property type="entry name" value="SUBTILASE_ASP"/>
    <property type="match status" value="1"/>
</dbReference>
<organism evidence="7 8">
    <name type="scientific">Paenibacillus tianmuensis</name>
    <dbReference type="NCBI Taxonomy" id="624147"/>
    <lineage>
        <taxon>Bacteria</taxon>
        <taxon>Bacillati</taxon>
        <taxon>Bacillota</taxon>
        <taxon>Bacilli</taxon>
        <taxon>Bacillales</taxon>
        <taxon>Paenibacillaceae</taxon>
        <taxon>Paenibacillus</taxon>
    </lineage>
</organism>
<evidence type="ECO:0000259" key="6">
    <source>
        <dbReference type="Pfam" id="PF00082"/>
    </source>
</evidence>
<keyword evidence="2 5" id="KW-0645">Protease</keyword>
<dbReference type="PANTHER" id="PTHR43806">
    <property type="entry name" value="PEPTIDASE S8"/>
    <property type="match status" value="1"/>
</dbReference>
<dbReference type="CDD" id="cd00306">
    <property type="entry name" value="Peptidases_S8_S53"/>
    <property type="match status" value="1"/>
</dbReference>
<feature type="active site" description="Charge relay system" evidence="5">
    <location>
        <position position="220"/>
    </location>
</feature>
<dbReference type="PANTHER" id="PTHR43806:SF11">
    <property type="entry name" value="CEREVISIN-RELATED"/>
    <property type="match status" value="1"/>
</dbReference>
<evidence type="ECO:0000256" key="1">
    <source>
        <dbReference type="ARBA" id="ARBA00011073"/>
    </source>
</evidence>
<dbReference type="GO" id="GO:0006508">
    <property type="term" value="P:proteolysis"/>
    <property type="evidence" value="ECO:0007669"/>
    <property type="project" value="UniProtKB-KW"/>
</dbReference>
<dbReference type="InterPro" id="IPR000209">
    <property type="entry name" value="Peptidase_S8/S53_dom"/>
</dbReference>